<proteinExistence type="predicted"/>
<protein>
    <submittedName>
        <fullName evidence="1">Uncharacterized protein</fullName>
    </submittedName>
</protein>
<sequence length="39" mass="4367">MIVDSCATAGYCTGNIHKPLMSRFCRTTCRRGIWSFLVA</sequence>
<name>A0A831SU52_PROAE</name>
<comment type="caution">
    <text evidence="1">The sequence shown here is derived from an EMBL/GenBank/DDBJ whole genome shotgun (WGS) entry which is preliminary data.</text>
</comment>
<organism evidence="1">
    <name type="scientific">Prosthecochloris aestuarii</name>
    <dbReference type="NCBI Taxonomy" id="1102"/>
    <lineage>
        <taxon>Bacteria</taxon>
        <taxon>Pseudomonadati</taxon>
        <taxon>Chlorobiota</taxon>
        <taxon>Chlorobiia</taxon>
        <taxon>Chlorobiales</taxon>
        <taxon>Chlorobiaceae</taxon>
        <taxon>Prosthecochloris</taxon>
    </lineage>
</organism>
<dbReference type="EMBL" id="DSBW01000188">
    <property type="protein sequence ID" value="HED31742.1"/>
    <property type="molecule type" value="Genomic_DNA"/>
</dbReference>
<dbReference type="AlphaFoldDB" id="A0A831SU52"/>
<dbReference type="Proteomes" id="UP000886335">
    <property type="component" value="Unassembled WGS sequence"/>
</dbReference>
<accession>A0A831SU52</accession>
<reference evidence="1" key="1">
    <citation type="journal article" date="2020" name="mSystems">
        <title>Genome- and Community-Level Interaction Insights into Carbon Utilization and Element Cycling Functions of Hydrothermarchaeota in Hydrothermal Sediment.</title>
        <authorList>
            <person name="Zhou Z."/>
            <person name="Liu Y."/>
            <person name="Xu W."/>
            <person name="Pan J."/>
            <person name="Luo Z.H."/>
            <person name="Li M."/>
        </authorList>
    </citation>
    <scope>NUCLEOTIDE SEQUENCE [LARGE SCALE GENOMIC DNA]</scope>
    <source>
        <strain evidence="1">SpSt-1181</strain>
    </source>
</reference>
<gene>
    <name evidence="1" type="ORF">ENN50_08735</name>
</gene>
<evidence type="ECO:0000313" key="1">
    <source>
        <dbReference type="EMBL" id="HED31742.1"/>
    </source>
</evidence>